<evidence type="ECO:0000313" key="2">
    <source>
        <dbReference type="EMBL" id="KAF6034274.1"/>
    </source>
</evidence>
<name>A0A7J7K8L9_BUGNE</name>
<comment type="caution">
    <text evidence="2">The sequence shown here is derived from an EMBL/GenBank/DDBJ whole genome shotgun (WGS) entry which is preliminary data.</text>
</comment>
<dbReference type="EMBL" id="VXIV02001113">
    <property type="protein sequence ID" value="KAF6034274.1"/>
    <property type="molecule type" value="Genomic_DNA"/>
</dbReference>
<accession>A0A7J7K8L9</accession>
<proteinExistence type="predicted"/>
<dbReference type="OrthoDB" id="6327874at2759"/>
<dbReference type="Gene3D" id="3.40.1000.10">
    <property type="entry name" value="Mog1/PsbP, alpha/beta/alpha sandwich"/>
    <property type="match status" value="1"/>
</dbReference>
<dbReference type="InterPro" id="IPR009496">
    <property type="entry name" value="RGM_C"/>
</dbReference>
<dbReference type="Pfam" id="PF06534">
    <property type="entry name" value="RGM_C"/>
    <property type="match status" value="1"/>
</dbReference>
<reference evidence="2" key="1">
    <citation type="submission" date="2020-06" db="EMBL/GenBank/DDBJ databases">
        <title>Draft genome of Bugula neritina, a colonial animal packing powerful symbionts and potential medicines.</title>
        <authorList>
            <person name="Rayko M."/>
        </authorList>
    </citation>
    <scope>NUCLEOTIDE SEQUENCE [LARGE SCALE GENOMIC DNA]</scope>
    <source>
        <strain evidence="2">Kwan_BN1</strain>
    </source>
</reference>
<organism evidence="2 3">
    <name type="scientific">Bugula neritina</name>
    <name type="common">Brown bryozoan</name>
    <name type="synonym">Sertularia neritina</name>
    <dbReference type="NCBI Taxonomy" id="10212"/>
    <lineage>
        <taxon>Eukaryota</taxon>
        <taxon>Metazoa</taxon>
        <taxon>Spiralia</taxon>
        <taxon>Lophotrochozoa</taxon>
        <taxon>Bryozoa</taxon>
        <taxon>Gymnolaemata</taxon>
        <taxon>Cheilostomatida</taxon>
        <taxon>Flustrina</taxon>
        <taxon>Buguloidea</taxon>
        <taxon>Bugulidae</taxon>
        <taxon>Bugula</taxon>
    </lineage>
</organism>
<evidence type="ECO:0000259" key="1">
    <source>
        <dbReference type="Pfam" id="PF06534"/>
    </source>
</evidence>
<protein>
    <recommendedName>
        <fullName evidence="1">Repulsive guidance molecule C-terminal domain-containing protein</fullName>
    </recommendedName>
</protein>
<dbReference type="AlphaFoldDB" id="A0A7J7K8L9"/>
<dbReference type="Proteomes" id="UP000593567">
    <property type="component" value="Unassembled WGS sequence"/>
</dbReference>
<feature type="domain" description="Repulsive guidance molecule C-terminal" evidence="1">
    <location>
        <begin position="33"/>
        <end position="228"/>
    </location>
</feature>
<sequence>MLSHINLMTNRFGLPAITGDKIALGSKVRNTVAAFGDPHILSYRGLGVVETCEALGWHKYMENEYFKLQAYGEHASEDGDSEATYITAMSLIFYTDDGNLVSWQSATGEKPSVSLRYDDKTGLKVAGGVNLEEKGNGVVFTHNSSATSLRVQKYNETYLFVLRTASGLLDATTGLLITGCPNPTVIAAKRKKRSTEDCENACSGTNSLYQDACVFDCQVTGDTGVAETFNDVEDMQSDIENDDDSILKDFNGVPEGEDSGADKPTTMLTFVMMLAAVAAIFS</sequence>
<keyword evidence="3" id="KW-1185">Reference proteome</keyword>
<gene>
    <name evidence="2" type="ORF">EB796_007417</name>
</gene>
<evidence type="ECO:0000313" key="3">
    <source>
        <dbReference type="Proteomes" id="UP000593567"/>
    </source>
</evidence>